<sequence>MLDVFRSVHVDSRKEVAMRALPADHAVALRPSRPGNAPSFPACRQGERGIMPAAKTQRSA</sequence>
<reference evidence="2 3" key="1">
    <citation type="submission" date="2018-11" db="EMBL/GenBank/DDBJ databases">
        <title>Microbial catabolism of amino acid.</title>
        <authorList>
            <person name="Hibi M."/>
            <person name="Ogawa J."/>
        </authorList>
    </citation>
    <scope>NUCLEOTIDE SEQUENCE [LARGE SCALE GENOMIC DNA]</scope>
    <source>
        <strain evidence="2 3">C31-06</strain>
    </source>
</reference>
<keyword evidence="3" id="KW-1185">Reference proteome</keyword>
<evidence type="ECO:0000313" key="2">
    <source>
        <dbReference type="EMBL" id="GCE38668.1"/>
    </source>
</evidence>
<name>A0A402C521_RHOWR</name>
<accession>A0A402C521</accession>
<organism evidence="2 3">
    <name type="scientific">Rhodococcus wratislaviensis</name>
    <name type="common">Tsukamurella wratislaviensis</name>
    <dbReference type="NCBI Taxonomy" id="44752"/>
    <lineage>
        <taxon>Bacteria</taxon>
        <taxon>Bacillati</taxon>
        <taxon>Actinomycetota</taxon>
        <taxon>Actinomycetes</taxon>
        <taxon>Mycobacteriales</taxon>
        <taxon>Nocardiaceae</taxon>
        <taxon>Rhodococcus</taxon>
    </lineage>
</organism>
<feature type="region of interest" description="Disordered" evidence="1">
    <location>
        <begin position="29"/>
        <end position="60"/>
    </location>
</feature>
<evidence type="ECO:0000313" key="3">
    <source>
        <dbReference type="Proteomes" id="UP000287519"/>
    </source>
</evidence>
<evidence type="ECO:0000256" key="1">
    <source>
        <dbReference type="SAM" id="MobiDB-lite"/>
    </source>
</evidence>
<comment type="caution">
    <text evidence="2">The sequence shown here is derived from an EMBL/GenBank/DDBJ whole genome shotgun (WGS) entry which is preliminary data.</text>
</comment>
<dbReference type="EMBL" id="BHYM01000021">
    <property type="protein sequence ID" value="GCE38668.1"/>
    <property type="molecule type" value="Genomic_DNA"/>
</dbReference>
<dbReference type="AlphaFoldDB" id="A0A402C521"/>
<gene>
    <name evidence="2" type="ORF">Rhow_002192</name>
</gene>
<protein>
    <submittedName>
        <fullName evidence="2">Uncharacterized protein</fullName>
    </submittedName>
</protein>
<dbReference type="Proteomes" id="UP000287519">
    <property type="component" value="Unassembled WGS sequence"/>
</dbReference>
<proteinExistence type="predicted"/>